<evidence type="ECO:0000313" key="2">
    <source>
        <dbReference type="EMBL" id="MBX7456950.1"/>
    </source>
</evidence>
<keyword evidence="1" id="KW-0472">Membrane</keyword>
<comment type="caution">
    <text evidence="2">The sequence shown here is derived from an EMBL/GenBank/DDBJ whole genome shotgun (WGS) entry which is preliminary data.</text>
</comment>
<keyword evidence="1" id="KW-0812">Transmembrane</keyword>
<evidence type="ECO:0000256" key="1">
    <source>
        <dbReference type="SAM" id="Phobius"/>
    </source>
</evidence>
<sequence length="86" mass="9056">MSATLHMLLGLLLKFGAVAMVFNEVRGLILAAPVLYGMWASGGTGMAIYLGVCALGGIALSVIVPLFAYKKLDKYVKSKKPAEQPA</sequence>
<organism evidence="2 3">
    <name type="scientific">Qipengyuania polymorpha</name>
    <dbReference type="NCBI Taxonomy" id="2867234"/>
    <lineage>
        <taxon>Bacteria</taxon>
        <taxon>Pseudomonadati</taxon>
        <taxon>Pseudomonadota</taxon>
        <taxon>Alphaproteobacteria</taxon>
        <taxon>Sphingomonadales</taxon>
        <taxon>Erythrobacteraceae</taxon>
        <taxon>Qipengyuania</taxon>
    </lineage>
</organism>
<proteinExistence type="predicted"/>
<evidence type="ECO:0000313" key="3">
    <source>
        <dbReference type="Proteomes" id="UP000783253"/>
    </source>
</evidence>
<reference evidence="2 3" key="1">
    <citation type="submission" date="2021-08" db="EMBL/GenBank/DDBJ databases">
        <title>Comparative Genomics Analysis of the Genus Qipengyuania Reveals Extensive Genetic Diversity and Metabolic Versatility, Including the Description of Fifteen Novel Species.</title>
        <authorList>
            <person name="Liu Y."/>
        </authorList>
    </citation>
    <scope>NUCLEOTIDE SEQUENCE [LARGE SCALE GENOMIC DNA]</scope>
    <source>
        <strain evidence="2 3">1NDH17</strain>
    </source>
</reference>
<feature type="transmembrane region" description="Helical" evidence="1">
    <location>
        <begin position="47"/>
        <end position="69"/>
    </location>
</feature>
<keyword evidence="3" id="KW-1185">Reference proteome</keyword>
<gene>
    <name evidence="2" type="ORF">K3152_01705</name>
</gene>
<protein>
    <submittedName>
        <fullName evidence="2">Uncharacterized protein</fullName>
    </submittedName>
</protein>
<keyword evidence="1" id="KW-1133">Transmembrane helix</keyword>
<dbReference type="EMBL" id="JAIGNK010000001">
    <property type="protein sequence ID" value="MBX7456950.1"/>
    <property type="molecule type" value="Genomic_DNA"/>
</dbReference>
<accession>A0ABS7IUD4</accession>
<dbReference type="RefSeq" id="WP_221572360.1">
    <property type="nucleotide sequence ID" value="NZ_JAIGNK010000001.1"/>
</dbReference>
<name>A0ABS7IUD4_9SPHN</name>
<dbReference type="Proteomes" id="UP000783253">
    <property type="component" value="Unassembled WGS sequence"/>
</dbReference>